<dbReference type="AlphaFoldDB" id="A0A391NSI8"/>
<gene>
    <name evidence="1" type="ORF">KIPB_011005</name>
</gene>
<comment type="caution">
    <text evidence="1">The sequence shown here is derived from an EMBL/GenBank/DDBJ whole genome shotgun (WGS) entry which is preliminary data.</text>
</comment>
<dbReference type="Proteomes" id="UP000265618">
    <property type="component" value="Unassembled WGS sequence"/>
</dbReference>
<evidence type="ECO:0000313" key="1">
    <source>
        <dbReference type="EMBL" id="GCA63630.1"/>
    </source>
</evidence>
<dbReference type="EMBL" id="BDIP01004303">
    <property type="protein sequence ID" value="GCA63630.1"/>
    <property type="molecule type" value="Genomic_DNA"/>
</dbReference>
<evidence type="ECO:0000313" key="2">
    <source>
        <dbReference type="Proteomes" id="UP000265618"/>
    </source>
</evidence>
<proteinExistence type="predicted"/>
<keyword evidence="2" id="KW-1185">Reference proteome</keyword>
<reference evidence="1 2" key="1">
    <citation type="journal article" date="2018" name="PLoS ONE">
        <title>The draft genome of Kipferlia bialata reveals reductive genome evolution in fornicate parasites.</title>
        <authorList>
            <person name="Tanifuji G."/>
            <person name="Takabayashi S."/>
            <person name="Kume K."/>
            <person name="Takagi M."/>
            <person name="Nakayama T."/>
            <person name="Kamikawa R."/>
            <person name="Inagaki Y."/>
            <person name="Hashimoto T."/>
        </authorList>
    </citation>
    <scope>NUCLEOTIDE SEQUENCE [LARGE SCALE GENOMIC DNA]</scope>
    <source>
        <strain evidence="1">NY0173</strain>
    </source>
</reference>
<name>A0A391NSI8_9EUKA</name>
<sequence>MADLRGCQLGGVVLSQWLTTSAQLPAGEDAPTVEDGVGFEVQPGVTESVVTWAEMTSPEDEEGDRTVHLIIPVSSLGKSFDLLVSDHTCLCACIDL</sequence>
<accession>A0A391NSI8</accession>
<protein>
    <submittedName>
        <fullName evidence="1">Uncharacterized protein</fullName>
    </submittedName>
</protein>
<organism evidence="1 2">
    <name type="scientific">Kipferlia bialata</name>
    <dbReference type="NCBI Taxonomy" id="797122"/>
    <lineage>
        <taxon>Eukaryota</taxon>
        <taxon>Metamonada</taxon>
        <taxon>Carpediemonas-like organisms</taxon>
        <taxon>Kipferlia</taxon>
    </lineage>
</organism>